<evidence type="ECO:0008006" key="5">
    <source>
        <dbReference type="Google" id="ProtNLM"/>
    </source>
</evidence>
<dbReference type="HOGENOM" id="CLU_2897547_0_0_0"/>
<feature type="signal peptide" evidence="2">
    <location>
        <begin position="1"/>
        <end position="18"/>
    </location>
</feature>
<dbReference type="KEGG" id="fgi:OP10G_1141"/>
<organism evidence="3 4">
    <name type="scientific">Fimbriimonas ginsengisoli Gsoil 348</name>
    <dbReference type="NCBI Taxonomy" id="661478"/>
    <lineage>
        <taxon>Bacteria</taxon>
        <taxon>Bacillati</taxon>
        <taxon>Armatimonadota</taxon>
        <taxon>Fimbriimonadia</taxon>
        <taxon>Fimbriimonadales</taxon>
        <taxon>Fimbriimonadaceae</taxon>
        <taxon>Fimbriimonas</taxon>
    </lineage>
</organism>
<feature type="chain" id="PRO_5001654214" description="Lipoprotein" evidence="2">
    <location>
        <begin position="19"/>
        <end position="62"/>
    </location>
</feature>
<evidence type="ECO:0000313" key="4">
    <source>
        <dbReference type="Proteomes" id="UP000027982"/>
    </source>
</evidence>
<evidence type="ECO:0000313" key="3">
    <source>
        <dbReference type="EMBL" id="AIE84509.1"/>
    </source>
</evidence>
<sequence>MIAFVAASVAMAIALTVAGCTKPAAEEDRLEKERAIQAQSKLRLGGSASLAKDTPAEATADN</sequence>
<evidence type="ECO:0000256" key="2">
    <source>
        <dbReference type="SAM" id="SignalP"/>
    </source>
</evidence>
<protein>
    <recommendedName>
        <fullName evidence="5">Lipoprotein</fullName>
    </recommendedName>
</protein>
<gene>
    <name evidence="3" type="ORF">OP10G_1141</name>
</gene>
<accession>A0A068NSD3</accession>
<feature type="region of interest" description="Disordered" evidence="1">
    <location>
        <begin position="41"/>
        <end position="62"/>
    </location>
</feature>
<dbReference type="EMBL" id="CP007139">
    <property type="protein sequence ID" value="AIE84509.1"/>
    <property type="molecule type" value="Genomic_DNA"/>
</dbReference>
<name>A0A068NSD3_FIMGI</name>
<keyword evidence="4" id="KW-1185">Reference proteome</keyword>
<proteinExistence type="predicted"/>
<dbReference type="AlphaFoldDB" id="A0A068NSD3"/>
<dbReference type="Proteomes" id="UP000027982">
    <property type="component" value="Chromosome"/>
</dbReference>
<reference evidence="3 4" key="1">
    <citation type="journal article" date="2014" name="PLoS ONE">
        <title>The first complete genome sequence of the class fimbriimonadia in the phylum armatimonadetes.</title>
        <authorList>
            <person name="Hu Z.Y."/>
            <person name="Wang Y.Z."/>
            <person name="Im W.T."/>
            <person name="Wang S.Y."/>
            <person name="Zhao G.P."/>
            <person name="Zheng H.J."/>
            <person name="Quan Z.X."/>
        </authorList>
    </citation>
    <scope>NUCLEOTIDE SEQUENCE [LARGE SCALE GENOMIC DNA]</scope>
    <source>
        <strain evidence="3">Gsoil 348</strain>
    </source>
</reference>
<dbReference type="STRING" id="661478.OP10G_1141"/>
<keyword evidence="2" id="KW-0732">Signal</keyword>
<evidence type="ECO:0000256" key="1">
    <source>
        <dbReference type="SAM" id="MobiDB-lite"/>
    </source>
</evidence>